<evidence type="ECO:0000256" key="3">
    <source>
        <dbReference type="ARBA" id="ARBA00022692"/>
    </source>
</evidence>
<dbReference type="PANTHER" id="PTHR38459:SF1">
    <property type="entry name" value="PROPHAGE BACTOPRENOL-LINKED GLUCOSE TRANSLOCASE HOMOLOG"/>
    <property type="match status" value="1"/>
</dbReference>
<organism evidence="8 9">
    <name type="scientific">Propioniciclava soli</name>
    <dbReference type="NCBI Taxonomy" id="2775081"/>
    <lineage>
        <taxon>Bacteria</taxon>
        <taxon>Bacillati</taxon>
        <taxon>Actinomycetota</taxon>
        <taxon>Actinomycetes</taxon>
        <taxon>Propionibacteriales</taxon>
        <taxon>Propionibacteriaceae</taxon>
        <taxon>Propioniciclava</taxon>
    </lineage>
</organism>
<accession>A0ABZ3CAA9</accession>
<feature type="transmembrane region" description="Helical" evidence="6">
    <location>
        <begin position="67"/>
        <end position="86"/>
    </location>
</feature>
<keyword evidence="4 6" id="KW-1133">Transmembrane helix</keyword>
<protein>
    <submittedName>
        <fullName evidence="8">GtrA family protein</fullName>
    </submittedName>
</protein>
<evidence type="ECO:0000313" key="8">
    <source>
        <dbReference type="EMBL" id="WZW99715.1"/>
    </source>
</evidence>
<evidence type="ECO:0000256" key="5">
    <source>
        <dbReference type="ARBA" id="ARBA00023136"/>
    </source>
</evidence>
<feature type="transmembrane region" description="Helical" evidence="6">
    <location>
        <begin position="152"/>
        <end position="173"/>
    </location>
</feature>
<dbReference type="InterPro" id="IPR007267">
    <property type="entry name" value="GtrA_DPMS_TM"/>
</dbReference>
<evidence type="ECO:0000256" key="1">
    <source>
        <dbReference type="ARBA" id="ARBA00004141"/>
    </source>
</evidence>
<evidence type="ECO:0000256" key="2">
    <source>
        <dbReference type="ARBA" id="ARBA00009399"/>
    </source>
</evidence>
<keyword evidence="3 6" id="KW-0812">Transmembrane</keyword>
<dbReference type="RefSeq" id="WP_232549740.1">
    <property type="nucleotide sequence ID" value="NZ_CP115965.1"/>
</dbReference>
<dbReference type="Proteomes" id="UP001434337">
    <property type="component" value="Chromosome"/>
</dbReference>
<evidence type="ECO:0000256" key="6">
    <source>
        <dbReference type="SAM" id="Phobius"/>
    </source>
</evidence>
<keyword evidence="9" id="KW-1185">Reference proteome</keyword>
<dbReference type="InterPro" id="IPR051401">
    <property type="entry name" value="GtrA_CellWall_Glycosyl"/>
</dbReference>
<feature type="domain" description="GtrA/DPMS transmembrane" evidence="7">
    <location>
        <begin position="68"/>
        <end position="175"/>
    </location>
</feature>
<gene>
    <name evidence="8" type="ORF">PCC79_05835</name>
</gene>
<comment type="similarity">
    <text evidence="2">Belongs to the GtrA family.</text>
</comment>
<reference evidence="8 9" key="1">
    <citation type="journal article" date="2023" name="Environ Microbiome">
        <title>A coral-associated actinobacterium mitigates coral bleaching under heat stress.</title>
        <authorList>
            <person name="Li J."/>
            <person name="Zou Y."/>
            <person name="Li Q."/>
            <person name="Zhang J."/>
            <person name="Bourne D.G."/>
            <person name="Lyu Y."/>
            <person name="Liu C."/>
            <person name="Zhang S."/>
        </authorList>
    </citation>
    <scope>NUCLEOTIDE SEQUENCE [LARGE SCALE GENOMIC DNA]</scope>
    <source>
        <strain evidence="8 9">SCSIO 13291</strain>
    </source>
</reference>
<feature type="transmembrane region" description="Helical" evidence="6">
    <location>
        <begin position="21"/>
        <end position="47"/>
    </location>
</feature>
<dbReference type="PANTHER" id="PTHR38459">
    <property type="entry name" value="PROPHAGE BACTOPRENOL-LINKED GLUCOSE TRANSLOCASE HOMOLOG"/>
    <property type="match status" value="1"/>
</dbReference>
<feature type="transmembrane region" description="Helical" evidence="6">
    <location>
        <begin position="106"/>
        <end position="126"/>
    </location>
</feature>
<keyword evidence="5 6" id="KW-0472">Membrane</keyword>
<sequence length="188" mass="21176">MSTWQSLNTRWGNSAREFVKFGLVGASGVAVNLLVVALCHNIGVHVFGVADTDAFIPVPGTDRALRYYIVYAGIAFLVANLVNFLANRAWTFRHQGARAPFLTELLPFLTVGAAAQLVGFVILFALRNENSPLYLSAGFFTDDGPWWTKRLYWAQLIQIVLVMPINFVVNKLWTFRVVRRRHHARLGR</sequence>
<name>A0ABZ3CAA9_9ACTN</name>
<evidence type="ECO:0000313" key="9">
    <source>
        <dbReference type="Proteomes" id="UP001434337"/>
    </source>
</evidence>
<evidence type="ECO:0000256" key="4">
    <source>
        <dbReference type="ARBA" id="ARBA00022989"/>
    </source>
</evidence>
<comment type="subcellular location">
    <subcellularLocation>
        <location evidence="1">Membrane</location>
        <topology evidence="1">Multi-pass membrane protein</topology>
    </subcellularLocation>
</comment>
<dbReference type="Pfam" id="PF04138">
    <property type="entry name" value="GtrA_DPMS_TM"/>
    <property type="match status" value="1"/>
</dbReference>
<dbReference type="EMBL" id="CP115965">
    <property type="protein sequence ID" value="WZW99715.1"/>
    <property type="molecule type" value="Genomic_DNA"/>
</dbReference>
<evidence type="ECO:0000259" key="7">
    <source>
        <dbReference type="Pfam" id="PF04138"/>
    </source>
</evidence>
<proteinExistence type="inferred from homology"/>